<keyword evidence="7 9" id="KW-0324">Glycolysis</keyword>
<comment type="catalytic activity">
    <reaction evidence="9">
        <text>(2R)-2-phosphoglycerate = phosphoenolpyruvate + H2O</text>
        <dbReference type="Rhea" id="RHEA:10164"/>
        <dbReference type="ChEBI" id="CHEBI:15377"/>
        <dbReference type="ChEBI" id="CHEBI:58289"/>
        <dbReference type="ChEBI" id="CHEBI:58702"/>
        <dbReference type="EC" id="4.2.1.11"/>
    </reaction>
</comment>
<dbReference type="PROSITE" id="PS00164">
    <property type="entry name" value="ENOLASE"/>
    <property type="match status" value="1"/>
</dbReference>
<sequence>MPIIEKLGAKEILDSRGNPTVFASCALLGGAEGSAAVPSGASTGMHEACELRDGDMKRFKGKGVLKAVENVNGEISKFLIGKEISQNELDESLIKLDGTKNKSRLGANAILAVSLAFARACAKGKGIELYEHLANLYYGKEEKRKYKIPQPAFNVINGGKHSDSGLSFQEFMLVPTAFKTIKEKVEVANKIIKTLRSLLVKDNQSVTLGDEGGFAPKLSTNEEALKYLETAISSAGYDTNQVKVGLDVAASTFFKNGQYVFEDKKLNTEEMINFYQELCARYKIISIEDGLDEEDFKGFAQMEGKLGGQINIVGDDLTVTNVELIKKAIENKSINTLLVKPNQIGTLSETLQAIRMAKENNIKIFVSHRSGETLDTFISDLSAAVQADYIKAGATTREERIVKYDRLTAIEEHSLVINVV</sequence>
<keyword evidence="6 9" id="KW-0460">Magnesium</keyword>
<keyword evidence="9" id="KW-0963">Cytoplasm</keyword>
<dbReference type="Gene3D" id="3.30.390.10">
    <property type="entry name" value="Enolase-like, N-terminal domain"/>
    <property type="match status" value="1"/>
</dbReference>
<feature type="binding site" evidence="9">
    <location>
        <position position="369"/>
    </location>
    <ligand>
        <name>(2R)-2-phosphoglycerate</name>
        <dbReference type="ChEBI" id="CHEBI:58289"/>
    </ligand>
</feature>
<dbReference type="Pfam" id="PF00113">
    <property type="entry name" value="Enolase_C"/>
    <property type="match status" value="1"/>
</dbReference>
<reference evidence="15 16" key="1">
    <citation type="journal article" date="2016" name="Nat. Commun.">
        <title>Thousands of microbial genomes shed light on interconnected biogeochemical processes in an aquifer system.</title>
        <authorList>
            <person name="Anantharaman K."/>
            <person name="Brown C.T."/>
            <person name="Hug L.A."/>
            <person name="Sharon I."/>
            <person name="Castelle C.J."/>
            <person name="Probst A.J."/>
            <person name="Thomas B.C."/>
            <person name="Singh A."/>
            <person name="Wilkins M.J."/>
            <person name="Karaoz U."/>
            <person name="Brodie E.L."/>
            <person name="Williams K.H."/>
            <person name="Hubbard S.S."/>
            <person name="Banfield J.F."/>
        </authorList>
    </citation>
    <scope>NUCLEOTIDE SEQUENCE [LARGE SCALE GENOMIC DNA]</scope>
</reference>
<evidence type="ECO:0000256" key="12">
    <source>
        <dbReference type="PIRSR" id="PIRSR001400-3"/>
    </source>
</evidence>
<keyword evidence="8 9" id="KW-0456">Lyase</keyword>
<dbReference type="SFLD" id="SFLDF00002">
    <property type="entry name" value="enolase"/>
    <property type="match status" value="1"/>
</dbReference>
<evidence type="ECO:0000313" key="16">
    <source>
        <dbReference type="Proteomes" id="UP000178700"/>
    </source>
</evidence>
<dbReference type="GO" id="GO:0000015">
    <property type="term" value="C:phosphopyruvate hydratase complex"/>
    <property type="evidence" value="ECO:0007669"/>
    <property type="project" value="InterPro"/>
</dbReference>
<comment type="similarity">
    <text evidence="2 9">Belongs to the enolase family.</text>
</comment>
<evidence type="ECO:0000256" key="2">
    <source>
        <dbReference type="ARBA" id="ARBA00009604"/>
    </source>
</evidence>
<evidence type="ECO:0000256" key="8">
    <source>
        <dbReference type="ARBA" id="ARBA00023239"/>
    </source>
</evidence>
<dbReference type="InterPro" id="IPR020809">
    <property type="entry name" value="Enolase_CS"/>
</dbReference>
<evidence type="ECO:0000256" key="10">
    <source>
        <dbReference type="PIRSR" id="PIRSR001400-1"/>
    </source>
</evidence>
<dbReference type="CDD" id="cd03313">
    <property type="entry name" value="enolase"/>
    <property type="match status" value="1"/>
</dbReference>
<dbReference type="SFLD" id="SFLDS00001">
    <property type="entry name" value="Enolase"/>
    <property type="match status" value="1"/>
</dbReference>
<proteinExistence type="inferred from homology"/>
<comment type="pathway">
    <text evidence="1 9">Carbohydrate degradation; glycolysis; pyruvate from D-glyceraldehyde 3-phosphate: step 4/5.</text>
</comment>
<evidence type="ECO:0000259" key="14">
    <source>
        <dbReference type="SMART" id="SM01193"/>
    </source>
</evidence>
<protein>
    <recommendedName>
        <fullName evidence="4 9">Enolase</fullName>
        <ecNumber evidence="3 9">4.2.1.11</ecNumber>
    </recommendedName>
    <alternativeName>
        <fullName evidence="9">2-phospho-D-glycerate hydro-lyase</fullName>
    </alternativeName>
    <alternativeName>
        <fullName evidence="9">2-phosphoglycerate dehydratase</fullName>
    </alternativeName>
</protein>
<evidence type="ECO:0000256" key="7">
    <source>
        <dbReference type="ARBA" id="ARBA00023152"/>
    </source>
</evidence>
<dbReference type="Proteomes" id="UP000178700">
    <property type="component" value="Unassembled WGS sequence"/>
</dbReference>
<feature type="binding site" evidence="11">
    <location>
        <position position="161"/>
    </location>
    <ligand>
        <name>substrate</name>
    </ligand>
</feature>
<feature type="binding site" evidence="11">
    <location>
        <begin position="367"/>
        <end position="370"/>
    </location>
    <ligand>
        <name>substrate</name>
    </ligand>
</feature>
<dbReference type="GO" id="GO:0006096">
    <property type="term" value="P:glycolytic process"/>
    <property type="evidence" value="ECO:0007669"/>
    <property type="project" value="UniProtKB-UniRule"/>
</dbReference>
<evidence type="ECO:0000259" key="13">
    <source>
        <dbReference type="SMART" id="SM01192"/>
    </source>
</evidence>
<feature type="binding site" evidence="9 12">
    <location>
        <position position="247"/>
    </location>
    <ligand>
        <name>Mg(2+)</name>
        <dbReference type="ChEBI" id="CHEBI:18420"/>
    </ligand>
</feature>
<evidence type="ECO:0000256" key="4">
    <source>
        <dbReference type="ARBA" id="ARBA00017068"/>
    </source>
</evidence>
<evidence type="ECO:0000256" key="3">
    <source>
        <dbReference type="ARBA" id="ARBA00012058"/>
    </source>
</evidence>
<dbReference type="SFLD" id="SFLDG00178">
    <property type="entry name" value="enolase"/>
    <property type="match status" value="1"/>
</dbReference>
<dbReference type="EMBL" id="MFTJ01000001">
    <property type="protein sequence ID" value="OGI66777.1"/>
    <property type="molecule type" value="Genomic_DNA"/>
</dbReference>
<evidence type="ECO:0000256" key="5">
    <source>
        <dbReference type="ARBA" id="ARBA00022525"/>
    </source>
</evidence>
<dbReference type="HAMAP" id="MF_00318">
    <property type="entry name" value="Enolase"/>
    <property type="match status" value="1"/>
</dbReference>
<dbReference type="PIRSF" id="PIRSF001400">
    <property type="entry name" value="Enolase"/>
    <property type="match status" value="1"/>
</dbReference>
<dbReference type="GO" id="GO:0004634">
    <property type="term" value="F:phosphopyruvate hydratase activity"/>
    <property type="evidence" value="ECO:0007669"/>
    <property type="project" value="UniProtKB-UniRule"/>
</dbReference>
<dbReference type="GO" id="GO:0005576">
    <property type="term" value="C:extracellular region"/>
    <property type="evidence" value="ECO:0007669"/>
    <property type="project" value="UniProtKB-SubCell"/>
</dbReference>
<gene>
    <name evidence="9" type="primary">eno</name>
    <name evidence="15" type="ORF">A2642_04300</name>
</gene>
<feature type="binding site" evidence="9">
    <location>
        <position position="370"/>
    </location>
    <ligand>
        <name>(2R)-2-phosphoglycerate</name>
        <dbReference type="ChEBI" id="CHEBI:58289"/>
    </ligand>
</feature>
<dbReference type="PANTHER" id="PTHR11902">
    <property type="entry name" value="ENOLASE"/>
    <property type="match status" value="1"/>
</dbReference>
<feature type="binding site" evidence="11">
    <location>
        <position position="391"/>
    </location>
    <ligand>
        <name>substrate</name>
    </ligand>
</feature>
<dbReference type="SMART" id="SM01192">
    <property type="entry name" value="Enolase_C"/>
    <property type="match status" value="1"/>
</dbReference>
<feature type="active site" description="Proton donor" evidence="9 10">
    <location>
        <position position="211"/>
    </location>
</feature>
<comment type="cofactor">
    <cofactor evidence="9">
        <name>Mg(2+)</name>
        <dbReference type="ChEBI" id="CHEBI:18420"/>
    </cofactor>
    <text evidence="9">Binds a second Mg(2+) ion via substrate during catalysis.</text>
</comment>
<dbReference type="GO" id="GO:0009986">
    <property type="term" value="C:cell surface"/>
    <property type="evidence" value="ECO:0007669"/>
    <property type="project" value="UniProtKB-SubCell"/>
</dbReference>
<dbReference type="InterPro" id="IPR029017">
    <property type="entry name" value="Enolase-like_N"/>
</dbReference>
<dbReference type="SMART" id="SM01193">
    <property type="entry name" value="Enolase_N"/>
    <property type="match status" value="1"/>
</dbReference>
<dbReference type="InterPro" id="IPR000941">
    <property type="entry name" value="Enolase"/>
</dbReference>
<dbReference type="NCBIfam" id="TIGR01060">
    <property type="entry name" value="eno"/>
    <property type="match status" value="1"/>
</dbReference>
<dbReference type="Gene3D" id="3.20.20.120">
    <property type="entry name" value="Enolase-like C-terminal domain"/>
    <property type="match status" value="1"/>
</dbReference>
<dbReference type="PANTHER" id="PTHR11902:SF1">
    <property type="entry name" value="ENOLASE"/>
    <property type="match status" value="1"/>
</dbReference>
<dbReference type="SUPFAM" id="SSF51604">
    <property type="entry name" value="Enolase C-terminal domain-like"/>
    <property type="match status" value="1"/>
</dbReference>
<comment type="subcellular location">
    <subcellularLocation>
        <location evidence="9">Cytoplasm</location>
    </subcellularLocation>
    <subcellularLocation>
        <location evidence="9">Secreted</location>
    </subcellularLocation>
    <subcellularLocation>
        <location evidence="9">Cell surface</location>
    </subcellularLocation>
    <text evidence="9">Fractions of enolase are present in both the cytoplasm and on the cell surface.</text>
</comment>
<evidence type="ECO:0000256" key="9">
    <source>
        <dbReference type="HAMAP-Rule" id="MF_00318"/>
    </source>
</evidence>
<feature type="binding site" evidence="9 12">
    <location>
        <position position="315"/>
    </location>
    <ligand>
        <name>Mg(2+)</name>
        <dbReference type="ChEBI" id="CHEBI:18420"/>
    </ligand>
</feature>
<dbReference type="PRINTS" id="PR00148">
    <property type="entry name" value="ENOLASE"/>
</dbReference>
<feature type="binding site" evidence="11">
    <location>
        <position position="315"/>
    </location>
    <ligand>
        <name>substrate</name>
    </ligand>
</feature>
<feature type="binding site" evidence="11">
    <location>
        <position position="288"/>
    </location>
    <ligand>
        <name>substrate</name>
    </ligand>
</feature>
<keyword evidence="15" id="KW-0670">Pyruvate</keyword>
<dbReference type="Pfam" id="PF03952">
    <property type="entry name" value="Enolase_N"/>
    <property type="match status" value="1"/>
</dbReference>
<dbReference type="InterPro" id="IPR020811">
    <property type="entry name" value="Enolase_N"/>
</dbReference>
<dbReference type="AlphaFoldDB" id="A0A1F6VAT8"/>
<feature type="active site" description="Proton acceptor" evidence="9 10">
    <location>
        <position position="340"/>
    </location>
</feature>
<name>A0A1F6VAT8_9BACT</name>
<feature type="binding site" evidence="9">
    <location>
        <position position="169"/>
    </location>
    <ligand>
        <name>(2R)-2-phosphoglycerate</name>
        <dbReference type="ChEBI" id="CHEBI:58289"/>
    </ligand>
</feature>
<accession>A0A1F6VAT8</accession>
<evidence type="ECO:0000313" key="15">
    <source>
        <dbReference type="EMBL" id="OGI66777.1"/>
    </source>
</evidence>
<comment type="caution">
    <text evidence="15">The sequence shown here is derived from an EMBL/GenBank/DDBJ whole genome shotgun (WGS) entry which is preliminary data.</text>
</comment>
<evidence type="ECO:0000256" key="6">
    <source>
        <dbReference type="ARBA" id="ARBA00022842"/>
    </source>
</evidence>
<keyword evidence="9 12" id="KW-0479">Metal-binding</keyword>
<feature type="domain" description="Enolase C-terminal TIM barrel" evidence="13">
    <location>
        <begin position="145"/>
        <end position="418"/>
    </location>
</feature>
<dbReference type="UniPathway" id="UPA00109">
    <property type="reaction ID" value="UER00187"/>
</dbReference>
<dbReference type="InterPro" id="IPR020810">
    <property type="entry name" value="Enolase_C"/>
</dbReference>
<organism evidence="15 16">
    <name type="scientific">Candidatus Nomurabacteria bacterium RIFCSPHIGHO2_01_FULL_39_10</name>
    <dbReference type="NCBI Taxonomy" id="1801733"/>
    <lineage>
        <taxon>Bacteria</taxon>
        <taxon>Candidatus Nomuraibacteriota</taxon>
    </lineage>
</organism>
<dbReference type="SUPFAM" id="SSF54826">
    <property type="entry name" value="Enolase N-terminal domain-like"/>
    <property type="match status" value="1"/>
</dbReference>
<feature type="binding site" evidence="9 12">
    <location>
        <position position="288"/>
    </location>
    <ligand>
        <name>Mg(2+)</name>
        <dbReference type="ChEBI" id="CHEBI:18420"/>
    </ligand>
</feature>
<evidence type="ECO:0000256" key="1">
    <source>
        <dbReference type="ARBA" id="ARBA00005031"/>
    </source>
</evidence>
<dbReference type="EC" id="4.2.1.11" evidence="3 9"/>
<dbReference type="InterPro" id="IPR036849">
    <property type="entry name" value="Enolase-like_C_sf"/>
</dbReference>
<comment type="cofactor">
    <cofactor evidence="12">
        <name>Mg(2+)</name>
        <dbReference type="ChEBI" id="CHEBI:18420"/>
    </cofactor>
    <text evidence="12">Mg(2+) is required for catalysis and for stabilizing the dimer.</text>
</comment>
<feature type="domain" description="Enolase N-terminal" evidence="14">
    <location>
        <begin position="4"/>
        <end position="133"/>
    </location>
</feature>
<evidence type="ECO:0000256" key="11">
    <source>
        <dbReference type="PIRSR" id="PIRSR001400-2"/>
    </source>
</evidence>
<keyword evidence="5 9" id="KW-0964">Secreted</keyword>
<feature type="binding site" evidence="9">
    <location>
        <position position="391"/>
    </location>
    <ligand>
        <name>(2R)-2-phosphoglycerate</name>
        <dbReference type="ChEBI" id="CHEBI:58289"/>
    </ligand>
</feature>
<feature type="binding site" evidence="11">
    <location>
        <position position="170"/>
    </location>
    <ligand>
        <name>substrate</name>
    </ligand>
</feature>
<feature type="binding site" evidence="9">
    <location>
        <position position="340"/>
    </location>
    <ligand>
        <name>(2R)-2-phosphoglycerate</name>
        <dbReference type="ChEBI" id="CHEBI:58289"/>
    </ligand>
</feature>
<dbReference type="GO" id="GO:0000287">
    <property type="term" value="F:magnesium ion binding"/>
    <property type="evidence" value="ECO:0007669"/>
    <property type="project" value="UniProtKB-UniRule"/>
</dbReference>
<comment type="function">
    <text evidence="9">Catalyzes the reversible conversion of 2-phosphoglycerate (2-PG) into phosphoenolpyruvate (PEP). It is essential for the degradation of carbohydrates via glycolysis.</text>
</comment>